<reference evidence="2 3" key="1">
    <citation type="submission" date="2019-08" db="EMBL/GenBank/DDBJ databases">
        <title>Deep-cultivation of Planctomycetes and their phenomic and genomic characterization uncovers novel biology.</title>
        <authorList>
            <person name="Wiegand S."/>
            <person name="Jogler M."/>
            <person name="Boedeker C."/>
            <person name="Pinto D."/>
            <person name="Vollmers J."/>
            <person name="Rivas-Marin E."/>
            <person name="Kohn T."/>
            <person name="Peeters S.H."/>
            <person name="Heuer A."/>
            <person name="Rast P."/>
            <person name="Oberbeckmann S."/>
            <person name="Bunk B."/>
            <person name="Jeske O."/>
            <person name="Meyerdierks A."/>
            <person name="Storesund J.E."/>
            <person name="Kallscheuer N."/>
            <person name="Luecker S."/>
            <person name="Lage O.M."/>
            <person name="Pohl T."/>
            <person name="Merkel B.J."/>
            <person name="Hornburger P."/>
            <person name="Mueller R.-W."/>
            <person name="Bruemmer F."/>
            <person name="Labrenz M."/>
            <person name="Spormann A.M."/>
            <person name="Op den Camp H."/>
            <person name="Overmann J."/>
            <person name="Amann R."/>
            <person name="Jetten M.S.M."/>
            <person name="Mascher T."/>
            <person name="Medema M.H."/>
            <person name="Devos D.P."/>
            <person name="Kaster A.-K."/>
            <person name="Ovreas L."/>
            <person name="Rohde M."/>
            <person name="Galperin M.Y."/>
            <person name="Jogler C."/>
        </authorList>
    </citation>
    <scope>NUCLEOTIDE SEQUENCE [LARGE SCALE GENOMIC DNA]</scope>
    <source>
        <strain evidence="2 3">OJF2</strain>
    </source>
</reference>
<organism evidence="2 3">
    <name type="scientific">Aquisphaera giovannonii</name>
    <dbReference type="NCBI Taxonomy" id="406548"/>
    <lineage>
        <taxon>Bacteria</taxon>
        <taxon>Pseudomonadati</taxon>
        <taxon>Planctomycetota</taxon>
        <taxon>Planctomycetia</taxon>
        <taxon>Isosphaerales</taxon>
        <taxon>Isosphaeraceae</taxon>
        <taxon>Aquisphaera</taxon>
    </lineage>
</organism>
<sequence length="207" mass="21089">MRAQSGDPAMHIKRKQAGAGGGRGGFTIAEMVVATLLSGLLALLLAGAVAAFARPAAEVDGRTRLALEASLAAEALARDLGGYLTPDGGGSRGSLEDCRLTGSPPAVAGPALTLTFSGVDGVGQYTVTYQQAGTELVRSQTPGAGPVAVARHVAGFLVEPEAAGPKVTLTLQHPDPGPGPNPQGRGPFPSFRGVYVFHVQWPTWPES</sequence>
<evidence type="ECO:0000256" key="1">
    <source>
        <dbReference type="SAM" id="MobiDB-lite"/>
    </source>
</evidence>
<keyword evidence="3" id="KW-1185">Reference proteome</keyword>
<dbReference type="KEGG" id="agv:OJF2_44100"/>
<evidence type="ECO:0000313" key="2">
    <source>
        <dbReference type="EMBL" id="QEH35853.1"/>
    </source>
</evidence>
<gene>
    <name evidence="2" type="ORF">OJF2_44100</name>
</gene>
<dbReference type="AlphaFoldDB" id="A0A5B9W5I0"/>
<protein>
    <recommendedName>
        <fullName evidence="4">Prepilin-type N-terminal cleavage/methylation domain-containing protein</fullName>
    </recommendedName>
</protein>
<dbReference type="EMBL" id="CP042997">
    <property type="protein sequence ID" value="QEH35853.1"/>
    <property type="molecule type" value="Genomic_DNA"/>
</dbReference>
<feature type="region of interest" description="Disordered" evidence="1">
    <location>
        <begin position="1"/>
        <end position="21"/>
    </location>
</feature>
<proteinExistence type="predicted"/>
<dbReference type="Proteomes" id="UP000324233">
    <property type="component" value="Chromosome"/>
</dbReference>
<evidence type="ECO:0000313" key="3">
    <source>
        <dbReference type="Proteomes" id="UP000324233"/>
    </source>
</evidence>
<name>A0A5B9W5I0_9BACT</name>
<evidence type="ECO:0008006" key="4">
    <source>
        <dbReference type="Google" id="ProtNLM"/>
    </source>
</evidence>
<accession>A0A5B9W5I0</accession>